<keyword evidence="3" id="KW-1185">Reference proteome</keyword>
<feature type="chain" id="PRO_5023802762" evidence="1">
    <location>
        <begin position="36"/>
        <end position="208"/>
    </location>
</feature>
<dbReference type="EMBL" id="CP044399">
    <property type="protein sequence ID" value="QFI37220.1"/>
    <property type="molecule type" value="Genomic_DNA"/>
</dbReference>
<organism evidence="2 3">
    <name type="scientific">Moritella marina ATCC 15381</name>
    <dbReference type="NCBI Taxonomy" id="1202962"/>
    <lineage>
        <taxon>Bacteria</taxon>
        <taxon>Pseudomonadati</taxon>
        <taxon>Pseudomonadota</taxon>
        <taxon>Gammaproteobacteria</taxon>
        <taxon>Alteromonadales</taxon>
        <taxon>Moritellaceae</taxon>
        <taxon>Moritella</taxon>
    </lineage>
</organism>
<dbReference type="KEGG" id="mmaa:FR932_04950"/>
<feature type="signal peptide" evidence="1">
    <location>
        <begin position="1"/>
        <end position="35"/>
    </location>
</feature>
<evidence type="ECO:0000256" key="1">
    <source>
        <dbReference type="SAM" id="SignalP"/>
    </source>
</evidence>
<sequence length="208" mass="22785">MLLSSIYSFSAINAKTVKSFFFSFFVLLFSTQSFAYSYAAAGKEPLIEGRETLLKALSANDYNAVQSAYNSMQAEFVYFNEHHGLNVDEQMQTAITTQNQQGVSTALTTTMKAEVMRRLEGAEQNINDYQVAKVLVVKSKLFIDLLAADLTADNRQKADLAIRGALASIGNPGVFGVGQKPADVTRFIAFRADLQAALQFTLPDAPTK</sequence>
<dbReference type="RefSeq" id="WP_019442806.1">
    <property type="nucleotide sequence ID" value="NZ_ALOE01000037.1"/>
</dbReference>
<evidence type="ECO:0000313" key="2">
    <source>
        <dbReference type="EMBL" id="QFI37220.1"/>
    </source>
</evidence>
<reference evidence="2 3" key="1">
    <citation type="submission" date="2019-09" db="EMBL/GenBank/DDBJ databases">
        <title>Hybrid Assembly of the complete Genome of the Deep-Sea Bacterium Moritella marina from long Nanopore and Illumina reads.</title>
        <authorList>
            <person name="Magin S."/>
            <person name="Georgoulis A."/>
            <person name="Papadimitriou K."/>
            <person name="Iliakis G."/>
            <person name="Vorgias C.E."/>
        </authorList>
    </citation>
    <scope>NUCLEOTIDE SEQUENCE [LARGE SCALE GENOMIC DNA]</scope>
    <source>
        <strain evidence="2 3">MP-1</strain>
    </source>
</reference>
<dbReference type="AlphaFoldDB" id="A0A5J6WJA2"/>
<name>A0A5J6WJA2_MORMI</name>
<accession>A0A5J6WJA2</accession>
<gene>
    <name evidence="2" type="ORF">FR932_04950</name>
</gene>
<evidence type="ECO:0000313" key="3">
    <source>
        <dbReference type="Proteomes" id="UP000327424"/>
    </source>
</evidence>
<protein>
    <submittedName>
        <fullName evidence="2">Uncharacterized protein</fullName>
    </submittedName>
</protein>
<dbReference type="OrthoDB" id="5365644at2"/>
<proteinExistence type="predicted"/>
<keyword evidence="1" id="KW-0732">Signal</keyword>
<dbReference type="Proteomes" id="UP000327424">
    <property type="component" value="Chromosome"/>
</dbReference>